<dbReference type="Gene3D" id="3.55.10.10">
    <property type="entry name" value="Archease domain"/>
    <property type="match status" value="1"/>
</dbReference>
<dbReference type="PANTHER" id="PTHR12682">
    <property type="entry name" value="ARCHEASE"/>
    <property type="match status" value="1"/>
</dbReference>
<keyword evidence="3" id="KW-0479">Metal-binding</keyword>
<reference evidence="6" key="1">
    <citation type="submission" date="2021-02" db="EMBL/GenBank/DDBJ databases">
        <authorList>
            <person name="Dougan E. K."/>
            <person name="Rhodes N."/>
            <person name="Thang M."/>
            <person name="Chan C."/>
        </authorList>
    </citation>
    <scope>NUCLEOTIDE SEQUENCE</scope>
</reference>
<dbReference type="OrthoDB" id="2190767at2759"/>
<keyword evidence="4" id="KW-0106">Calcium</keyword>
<name>A0A812VKW9_SYMPI</name>
<dbReference type="SUPFAM" id="SSF69819">
    <property type="entry name" value="MTH1598-like"/>
    <property type="match status" value="1"/>
</dbReference>
<dbReference type="InterPro" id="IPR002804">
    <property type="entry name" value="Archease"/>
</dbReference>
<comment type="caution">
    <text evidence="6">The sequence shown here is derived from an EMBL/GenBank/DDBJ whole genome shotgun (WGS) entry which is preliminary data.</text>
</comment>
<dbReference type="InterPro" id="IPR036820">
    <property type="entry name" value="Archease_dom_sf"/>
</dbReference>
<sequence length="104" mass="11854">MTDLLYHLLDEFLFSFSAEFVVCRRVEIIELDIVNLRGESSRKFDLERHPQGTEIKAITMHQMKVLTTTEVTTETGALPRVECSPEGDTIIASSPYECYVLVDI</sequence>
<organism evidence="6 7">
    <name type="scientific">Symbiodinium pilosum</name>
    <name type="common">Dinoflagellate</name>
    <dbReference type="NCBI Taxonomy" id="2952"/>
    <lineage>
        <taxon>Eukaryota</taxon>
        <taxon>Sar</taxon>
        <taxon>Alveolata</taxon>
        <taxon>Dinophyceae</taxon>
        <taxon>Suessiales</taxon>
        <taxon>Symbiodiniaceae</taxon>
        <taxon>Symbiodinium</taxon>
    </lineage>
</organism>
<dbReference type="GO" id="GO:0072669">
    <property type="term" value="C:tRNA-splicing ligase complex"/>
    <property type="evidence" value="ECO:0007669"/>
    <property type="project" value="TreeGrafter"/>
</dbReference>
<proteinExistence type="inferred from homology"/>
<dbReference type="Pfam" id="PF01951">
    <property type="entry name" value="Archease"/>
    <property type="match status" value="1"/>
</dbReference>
<evidence type="ECO:0000256" key="3">
    <source>
        <dbReference type="ARBA" id="ARBA00022723"/>
    </source>
</evidence>
<protein>
    <submittedName>
        <fullName evidence="6">Archease protein</fullName>
    </submittedName>
</protein>
<keyword evidence="7" id="KW-1185">Reference proteome</keyword>
<dbReference type="PANTHER" id="PTHR12682:SF11">
    <property type="entry name" value="PROTEIN ARCHEASE"/>
    <property type="match status" value="1"/>
</dbReference>
<dbReference type="AlphaFoldDB" id="A0A812VKW9"/>
<gene>
    <name evidence="6" type="primary">Archease</name>
    <name evidence="6" type="ORF">SPIL2461_LOCUS16991</name>
</gene>
<keyword evidence="2" id="KW-0819">tRNA processing</keyword>
<comment type="similarity">
    <text evidence="1">Belongs to the archease family.</text>
</comment>
<evidence type="ECO:0000259" key="5">
    <source>
        <dbReference type="Pfam" id="PF01951"/>
    </source>
</evidence>
<accession>A0A812VKW9</accession>
<evidence type="ECO:0000256" key="4">
    <source>
        <dbReference type="ARBA" id="ARBA00022837"/>
    </source>
</evidence>
<feature type="domain" description="Archease" evidence="5">
    <location>
        <begin position="2"/>
        <end position="70"/>
    </location>
</feature>
<dbReference type="GO" id="GO:0046872">
    <property type="term" value="F:metal ion binding"/>
    <property type="evidence" value="ECO:0007669"/>
    <property type="project" value="UniProtKB-KW"/>
</dbReference>
<dbReference type="InterPro" id="IPR023572">
    <property type="entry name" value="Archease_dom"/>
</dbReference>
<evidence type="ECO:0000256" key="1">
    <source>
        <dbReference type="ARBA" id="ARBA00007963"/>
    </source>
</evidence>
<dbReference type="GO" id="GO:0006388">
    <property type="term" value="P:tRNA splicing, via endonucleolytic cleavage and ligation"/>
    <property type="evidence" value="ECO:0007669"/>
    <property type="project" value="TreeGrafter"/>
</dbReference>
<dbReference type="Proteomes" id="UP000649617">
    <property type="component" value="Unassembled WGS sequence"/>
</dbReference>
<evidence type="ECO:0000313" key="7">
    <source>
        <dbReference type="Proteomes" id="UP000649617"/>
    </source>
</evidence>
<evidence type="ECO:0000313" key="6">
    <source>
        <dbReference type="EMBL" id="CAE7641515.1"/>
    </source>
</evidence>
<dbReference type="EMBL" id="CAJNIZ010042871">
    <property type="protein sequence ID" value="CAE7641515.1"/>
    <property type="molecule type" value="Genomic_DNA"/>
</dbReference>
<evidence type="ECO:0000256" key="2">
    <source>
        <dbReference type="ARBA" id="ARBA00022694"/>
    </source>
</evidence>